<feature type="transmembrane region" description="Helical" evidence="1">
    <location>
        <begin position="20"/>
        <end position="42"/>
    </location>
</feature>
<proteinExistence type="predicted"/>
<keyword evidence="1" id="KW-1133">Transmembrane helix</keyword>
<keyword evidence="1" id="KW-0472">Membrane</keyword>
<organism evidence="2 3">
    <name type="scientific">Pseudomonas fluorescens</name>
    <dbReference type="NCBI Taxonomy" id="294"/>
    <lineage>
        <taxon>Bacteria</taxon>
        <taxon>Pseudomonadati</taxon>
        <taxon>Pseudomonadota</taxon>
        <taxon>Gammaproteobacteria</taxon>
        <taxon>Pseudomonadales</taxon>
        <taxon>Pseudomonadaceae</taxon>
        <taxon>Pseudomonas</taxon>
    </lineage>
</organism>
<dbReference type="AlphaFoldDB" id="A0A5E6ZHU1"/>
<protein>
    <submittedName>
        <fullName evidence="2">Uncharacterized protein</fullName>
    </submittedName>
</protein>
<accession>A0A5E6ZHU1</accession>
<evidence type="ECO:0000256" key="1">
    <source>
        <dbReference type="SAM" id="Phobius"/>
    </source>
</evidence>
<feature type="transmembrane region" description="Helical" evidence="1">
    <location>
        <begin position="54"/>
        <end position="74"/>
    </location>
</feature>
<sequence length="162" mass="18251">MKINFDVNSFLSDKALIFRLTLLLLLFIIFISPGLIMIYLFNPELLTTLSDVKLLIFSAGVSIPLHLLALVLLISSPATQISIIKDPSQFRAYSISIGAMLWAVLWVFLLLALTKLIGFLYPSFKELPQNQQIISAYIIALAFFFGVSILSFLKVTIRHMQK</sequence>
<evidence type="ECO:0000313" key="2">
    <source>
        <dbReference type="EMBL" id="VVN65676.1"/>
    </source>
</evidence>
<dbReference type="Proteomes" id="UP000326557">
    <property type="component" value="Unassembled WGS sequence"/>
</dbReference>
<dbReference type="EMBL" id="CABVHP010000001">
    <property type="protein sequence ID" value="VVN65676.1"/>
    <property type="molecule type" value="Genomic_DNA"/>
</dbReference>
<evidence type="ECO:0000313" key="3">
    <source>
        <dbReference type="Proteomes" id="UP000326557"/>
    </source>
</evidence>
<gene>
    <name evidence="2" type="ORF">PS704_00078</name>
</gene>
<name>A0A5E6ZHU1_PSEFL</name>
<reference evidence="2 3" key="1">
    <citation type="submission" date="2019-09" db="EMBL/GenBank/DDBJ databases">
        <authorList>
            <person name="Chandra G."/>
            <person name="Truman W A."/>
        </authorList>
    </citation>
    <scope>NUCLEOTIDE SEQUENCE [LARGE SCALE GENOMIC DNA]</scope>
    <source>
        <strain evidence="2">PS704</strain>
    </source>
</reference>
<feature type="transmembrane region" description="Helical" evidence="1">
    <location>
        <begin position="133"/>
        <end position="153"/>
    </location>
</feature>
<feature type="transmembrane region" description="Helical" evidence="1">
    <location>
        <begin position="95"/>
        <end position="121"/>
    </location>
</feature>
<keyword evidence="1" id="KW-0812">Transmembrane</keyword>